<dbReference type="InterPro" id="IPR018060">
    <property type="entry name" value="HTH_AraC"/>
</dbReference>
<dbReference type="SUPFAM" id="SSF51182">
    <property type="entry name" value="RmlC-like cupins"/>
    <property type="match status" value="1"/>
</dbReference>
<dbReference type="Gene3D" id="2.60.120.10">
    <property type="entry name" value="Jelly Rolls"/>
    <property type="match status" value="1"/>
</dbReference>
<keyword evidence="7" id="KW-1185">Reference proteome</keyword>
<keyword evidence="4" id="KW-0804">Transcription</keyword>
<evidence type="ECO:0000313" key="7">
    <source>
        <dbReference type="Proteomes" id="UP000621898"/>
    </source>
</evidence>
<dbReference type="SMART" id="SM00342">
    <property type="entry name" value="HTH_ARAC"/>
    <property type="match status" value="1"/>
</dbReference>
<dbReference type="Pfam" id="PF12833">
    <property type="entry name" value="HTH_18"/>
    <property type="match status" value="1"/>
</dbReference>
<gene>
    <name evidence="6" type="ORF">GCM10008098_08060</name>
</gene>
<accession>A0ABQ2ZNA6</accession>
<protein>
    <submittedName>
        <fullName evidence="6">Transcriptional regulator</fullName>
    </submittedName>
</protein>
<dbReference type="Gene3D" id="1.10.10.60">
    <property type="entry name" value="Homeodomain-like"/>
    <property type="match status" value="2"/>
</dbReference>
<dbReference type="PROSITE" id="PS01124">
    <property type="entry name" value="HTH_ARAC_FAMILY_2"/>
    <property type="match status" value="1"/>
</dbReference>
<dbReference type="InterPro" id="IPR009057">
    <property type="entry name" value="Homeodomain-like_sf"/>
</dbReference>
<name>A0ABQ2ZNA6_9GAMM</name>
<evidence type="ECO:0000313" key="6">
    <source>
        <dbReference type="EMBL" id="GGY18454.1"/>
    </source>
</evidence>
<dbReference type="InterPro" id="IPR014710">
    <property type="entry name" value="RmlC-like_jellyroll"/>
</dbReference>
<dbReference type="SUPFAM" id="SSF46689">
    <property type="entry name" value="Homeodomain-like"/>
    <property type="match status" value="1"/>
</dbReference>
<evidence type="ECO:0000256" key="2">
    <source>
        <dbReference type="ARBA" id="ARBA00023125"/>
    </source>
</evidence>
<dbReference type="EMBL" id="BMXT01000001">
    <property type="protein sequence ID" value="GGY18454.1"/>
    <property type="molecule type" value="Genomic_DNA"/>
</dbReference>
<dbReference type="InterPro" id="IPR003313">
    <property type="entry name" value="AraC-bd"/>
</dbReference>
<evidence type="ECO:0000256" key="4">
    <source>
        <dbReference type="ARBA" id="ARBA00023163"/>
    </source>
</evidence>
<dbReference type="Proteomes" id="UP000621898">
    <property type="component" value="Unassembled WGS sequence"/>
</dbReference>
<evidence type="ECO:0000259" key="5">
    <source>
        <dbReference type="PROSITE" id="PS01124"/>
    </source>
</evidence>
<keyword evidence="3" id="KW-0010">Activator</keyword>
<dbReference type="CDD" id="cd06124">
    <property type="entry name" value="cupin_NimR-like_N"/>
    <property type="match status" value="1"/>
</dbReference>
<dbReference type="PRINTS" id="PR00032">
    <property type="entry name" value="HTHARAC"/>
</dbReference>
<keyword evidence="1" id="KW-0805">Transcription regulation</keyword>
<evidence type="ECO:0000256" key="1">
    <source>
        <dbReference type="ARBA" id="ARBA00023015"/>
    </source>
</evidence>
<reference evidence="7" key="1">
    <citation type="journal article" date="2019" name="Int. J. Syst. Evol. Microbiol.">
        <title>The Global Catalogue of Microorganisms (GCM) 10K type strain sequencing project: providing services to taxonomists for standard genome sequencing and annotation.</title>
        <authorList>
            <consortium name="The Broad Institute Genomics Platform"/>
            <consortium name="The Broad Institute Genome Sequencing Center for Infectious Disease"/>
            <person name="Wu L."/>
            <person name="Ma J."/>
        </authorList>
    </citation>
    <scope>NUCLEOTIDE SEQUENCE [LARGE SCALE GENOMIC DNA]</scope>
    <source>
        <strain evidence="7">KCTC 22232</strain>
    </source>
</reference>
<feature type="domain" description="HTH araC/xylS-type" evidence="5">
    <location>
        <begin position="172"/>
        <end position="272"/>
    </location>
</feature>
<dbReference type="Pfam" id="PF02311">
    <property type="entry name" value="AraC_binding"/>
    <property type="match status" value="1"/>
</dbReference>
<dbReference type="InterPro" id="IPR011051">
    <property type="entry name" value="RmlC_Cupin_sf"/>
</dbReference>
<keyword evidence="2" id="KW-0238">DNA-binding</keyword>
<dbReference type="PANTHER" id="PTHR11019:SF159">
    <property type="entry name" value="TRANSCRIPTIONAL REGULATOR-RELATED"/>
    <property type="match status" value="1"/>
</dbReference>
<sequence>MYCWVKCCRIRAKIPLIMRNTRVTHYEDTPRDVVITGNDYPPHYVLPRHAHKRGQLLYAATGVVTAITDEGSWVVPPRRALWIPAGVAHEVRMSGAVSTRSAYVRDEASALLPTHCRVIGVSLLLHALLLEAVDLPAEYALGGRDGRVMALLLDEIAAMPALALNTPLPRDPRLARLCRALIAAPALEIDIDAMAHKAGMSRRSFTRLFRQETGMSFSAWRQQACLLAALTRLGGGDSITQVAVDLGYSSASAFTAAFRRVLGAAPSRYLAADERWRRDAIDA</sequence>
<dbReference type="PANTHER" id="PTHR11019">
    <property type="entry name" value="HTH-TYPE TRANSCRIPTIONAL REGULATOR NIMR"/>
    <property type="match status" value="1"/>
</dbReference>
<proteinExistence type="predicted"/>
<evidence type="ECO:0000256" key="3">
    <source>
        <dbReference type="ARBA" id="ARBA00023159"/>
    </source>
</evidence>
<comment type="caution">
    <text evidence="6">The sequence shown here is derived from an EMBL/GenBank/DDBJ whole genome shotgun (WGS) entry which is preliminary data.</text>
</comment>
<organism evidence="6 7">
    <name type="scientific">Rhodanobacter panaciterrae</name>
    <dbReference type="NCBI Taxonomy" id="490572"/>
    <lineage>
        <taxon>Bacteria</taxon>
        <taxon>Pseudomonadati</taxon>
        <taxon>Pseudomonadota</taxon>
        <taxon>Gammaproteobacteria</taxon>
        <taxon>Lysobacterales</taxon>
        <taxon>Rhodanobacteraceae</taxon>
        <taxon>Rhodanobacter</taxon>
    </lineage>
</organism>
<dbReference type="InterPro" id="IPR020449">
    <property type="entry name" value="Tscrpt_reg_AraC-type_HTH"/>
</dbReference>